<dbReference type="EMBL" id="JAOAOG010000271">
    <property type="protein sequence ID" value="KAJ6234233.1"/>
    <property type="molecule type" value="Genomic_DNA"/>
</dbReference>
<evidence type="ECO:0000256" key="3">
    <source>
        <dbReference type="SAM" id="MobiDB-lite"/>
    </source>
</evidence>
<dbReference type="Proteomes" id="UP001150062">
    <property type="component" value="Unassembled WGS sequence"/>
</dbReference>
<feature type="region of interest" description="Disordered" evidence="3">
    <location>
        <begin position="1"/>
        <end position="61"/>
    </location>
</feature>
<dbReference type="InterPro" id="IPR001130">
    <property type="entry name" value="TatD-like"/>
</dbReference>
<dbReference type="CDD" id="cd01310">
    <property type="entry name" value="TatD_DNAse"/>
    <property type="match status" value="1"/>
</dbReference>
<evidence type="ECO:0000256" key="1">
    <source>
        <dbReference type="ARBA" id="ARBA00022723"/>
    </source>
</evidence>
<dbReference type="PROSITE" id="PS01091">
    <property type="entry name" value="TATD_3"/>
    <property type="match status" value="1"/>
</dbReference>
<evidence type="ECO:0000256" key="2">
    <source>
        <dbReference type="ARBA" id="ARBA00022801"/>
    </source>
</evidence>
<reference evidence="4" key="1">
    <citation type="submission" date="2022-08" db="EMBL/GenBank/DDBJ databases">
        <title>Novel sulfate-reducing endosymbionts in the free-living metamonad Anaeramoeba.</title>
        <authorList>
            <person name="Jerlstrom-Hultqvist J."/>
            <person name="Cepicka I."/>
            <person name="Gallot-Lavallee L."/>
            <person name="Salas-Leiva D."/>
            <person name="Curtis B.A."/>
            <person name="Zahonova K."/>
            <person name="Pipaliya S."/>
            <person name="Dacks J."/>
            <person name="Roger A.J."/>
        </authorList>
    </citation>
    <scope>NUCLEOTIDE SEQUENCE</scope>
    <source>
        <strain evidence="4">Schooner1</strain>
    </source>
</reference>
<dbReference type="NCBIfam" id="TIGR00010">
    <property type="entry name" value="YchF/TatD family DNA exonuclease"/>
    <property type="match status" value="1"/>
</dbReference>
<name>A0ABQ8XNQ1_9EUKA</name>
<dbReference type="InterPro" id="IPR018228">
    <property type="entry name" value="DNase_TatD-rel_CS"/>
</dbReference>
<organism evidence="4 5">
    <name type="scientific">Anaeramoeba flamelloides</name>
    <dbReference type="NCBI Taxonomy" id="1746091"/>
    <lineage>
        <taxon>Eukaryota</taxon>
        <taxon>Metamonada</taxon>
        <taxon>Anaeramoebidae</taxon>
        <taxon>Anaeramoeba</taxon>
    </lineage>
</organism>
<evidence type="ECO:0000313" key="5">
    <source>
        <dbReference type="Proteomes" id="UP001150062"/>
    </source>
</evidence>
<accession>A0ABQ8XNQ1</accession>
<feature type="compositionally biased region" description="Low complexity" evidence="3">
    <location>
        <begin position="1"/>
        <end position="26"/>
    </location>
</feature>
<gene>
    <name evidence="4" type="ORF">M0813_04036</name>
</gene>
<dbReference type="PANTHER" id="PTHR46363:SF1">
    <property type="entry name" value="DEOXYRIBONUCLEASE TATDN2-RELATED"/>
    <property type="match status" value="1"/>
</dbReference>
<dbReference type="InterPro" id="IPR015991">
    <property type="entry name" value="TatD/YcfH-like"/>
</dbReference>
<feature type="compositionally biased region" description="Low complexity" evidence="3">
    <location>
        <begin position="37"/>
        <end position="48"/>
    </location>
</feature>
<dbReference type="PIRSF" id="PIRSF005902">
    <property type="entry name" value="DNase_TatD"/>
    <property type="match status" value="1"/>
</dbReference>
<dbReference type="PROSITE" id="PS01090">
    <property type="entry name" value="TATD_2"/>
    <property type="match status" value="1"/>
</dbReference>
<keyword evidence="5" id="KW-1185">Reference proteome</keyword>
<dbReference type="Pfam" id="PF01026">
    <property type="entry name" value="TatD_DNase"/>
    <property type="match status" value="1"/>
</dbReference>
<keyword evidence="1" id="KW-0479">Metal-binding</keyword>
<dbReference type="PANTHER" id="PTHR46363">
    <property type="entry name" value="DEOXYRIBONUCLEASE TATDN2-RELATED"/>
    <property type="match status" value="1"/>
</dbReference>
<dbReference type="SUPFAM" id="SSF51556">
    <property type="entry name" value="Metallo-dependent hydrolases"/>
    <property type="match status" value="1"/>
</dbReference>
<comment type="caution">
    <text evidence="4">The sequence shown here is derived from an EMBL/GenBank/DDBJ whole genome shotgun (WGS) entry which is preliminary data.</text>
</comment>
<protein>
    <submittedName>
        <fullName evidence="4">Deoxyribonuclease tatdn2-related</fullName>
    </submittedName>
</protein>
<dbReference type="Gene3D" id="3.20.20.140">
    <property type="entry name" value="Metal-dependent hydrolases"/>
    <property type="match status" value="1"/>
</dbReference>
<dbReference type="InterPro" id="IPR032466">
    <property type="entry name" value="Metal_Hydrolase"/>
</dbReference>
<keyword evidence="2" id="KW-0378">Hydrolase</keyword>
<proteinExistence type="predicted"/>
<sequence>MSQKTNKQTVQQTNKKTNKKTNNQTNNKKKNNKKNNKNNNRNNKNNNTSKKKKQQTSKTLTTNFPYVDTHCHLEMILKKLKITHTDKTYEEIKNKLEFPEGFEGMLIIGCEPETFTEVHSFLNFETDEIRLSFGVHPHNAKDYTNRLEKKIIKYSKLDKVVAVGEIGLDYHYMHSPKDTQQEVFIKQIKIAVSLDKPIVLHSREAEEDTLRIMKEHVPQEHLIHLHCFTSSNTFLRQMLDHFPNLYVGFTGIITFKGKSCDPIREAVKIVPLDRILSETDGPFMGPVPFRGKVAHPGRIPWIINKIAELKEIEKEEAYSQIRQNAKTIYKF</sequence>
<evidence type="ECO:0000313" key="4">
    <source>
        <dbReference type="EMBL" id="KAJ6234233.1"/>
    </source>
</evidence>
<feature type="compositionally biased region" description="Basic residues" evidence="3">
    <location>
        <begin position="27"/>
        <end position="36"/>
    </location>
</feature>